<keyword evidence="2 7" id="KW-0813">Transport</keyword>
<dbReference type="KEGG" id="cbw:RR42_s1972"/>
<accession>A0A0C4YLW9</accession>
<evidence type="ECO:0000256" key="2">
    <source>
        <dbReference type="ARBA" id="ARBA00022448"/>
    </source>
</evidence>
<dbReference type="SUPFAM" id="SSF161098">
    <property type="entry name" value="MetI-like"/>
    <property type="match status" value="1"/>
</dbReference>
<protein>
    <submittedName>
        <fullName evidence="9">Dipeptide transport system permease protein DppC</fullName>
    </submittedName>
</protein>
<keyword evidence="6 7" id="KW-0472">Membrane</keyword>
<evidence type="ECO:0000256" key="1">
    <source>
        <dbReference type="ARBA" id="ARBA00004651"/>
    </source>
</evidence>
<dbReference type="Pfam" id="PF00528">
    <property type="entry name" value="BPD_transp_1"/>
    <property type="match status" value="1"/>
</dbReference>
<dbReference type="PROSITE" id="PS50928">
    <property type="entry name" value="ABC_TM1"/>
    <property type="match status" value="1"/>
</dbReference>
<dbReference type="RefSeq" id="WP_043355442.1">
    <property type="nucleotide sequence ID" value="NZ_CP010537.1"/>
</dbReference>
<dbReference type="CDD" id="cd06261">
    <property type="entry name" value="TM_PBP2"/>
    <property type="match status" value="1"/>
</dbReference>
<comment type="similarity">
    <text evidence="7">Belongs to the binding-protein-dependent transport system permease family.</text>
</comment>
<dbReference type="InterPro" id="IPR035906">
    <property type="entry name" value="MetI-like_sf"/>
</dbReference>
<dbReference type="GO" id="GO:0055085">
    <property type="term" value="P:transmembrane transport"/>
    <property type="evidence" value="ECO:0007669"/>
    <property type="project" value="InterPro"/>
</dbReference>
<comment type="subcellular location">
    <subcellularLocation>
        <location evidence="1 7">Cell membrane</location>
        <topology evidence="1 7">Multi-pass membrane protein</topology>
    </subcellularLocation>
</comment>
<dbReference type="InterPro" id="IPR000515">
    <property type="entry name" value="MetI-like"/>
</dbReference>
<gene>
    <name evidence="9" type="ORF">RR42_s1972</name>
</gene>
<dbReference type="PANTHER" id="PTHR43386">
    <property type="entry name" value="OLIGOPEPTIDE TRANSPORT SYSTEM PERMEASE PROTEIN APPC"/>
    <property type="match status" value="1"/>
</dbReference>
<evidence type="ECO:0000256" key="4">
    <source>
        <dbReference type="ARBA" id="ARBA00022692"/>
    </source>
</evidence>
<dbReference type="PANTHER" id="PTHR43386:SF6">
    <property type="entry name" value="ABC TRANSPORTER PERMEASE PROTEIN"/>
    <property type="match status" value="1"/>
</dbReference>
<dbReference type="Proteomes" id="UP000031843">
    <property type="component" value="Chromosome secondary"/>
</dbReference>
<evidence type="ECO:0000256" key="7">
    <source>
        <dbReference type="RuleBase" id="RU363032"/>
    </source>
</evidence>
<feature type="transmembrane region" description="Helical" evidence="7">
    <location>
        <begin position="274"/>
        <end position="297"/>
    </location>
</feature>
<dbReference type="EMBL" id="CP010537">
    <property type="protein sequence ID" value="AJG23560.1"/>
    <property type="molecule type" value="Genomic_DNA"/>
</dbReference>
<evidence type="ECO:0000313" key="9">
    <source>
        <dbReference type="EMBL" id="AJG23560.1"/>
    </source>
</evidence>
<feature type="transmembrane region" description="Helical" evidence="7">
    <location>
        <begin position="36"/>
        <end position="55"/>
    </location>
</feature>
<proteinExistence type="inferred from homology"/>
<evidence type="ECO:0000259" key="8">
    <source>
        <dbReference type="PROSITE" id="PS50928"/>
    </source>
</evidence>
<evidence type="ECO:0000256" key="3">
    <source>
        <dbReference type="ARBA" id="ARBA00022475"/>
    </source>
</evidence>
<keyword evidence="5 7" id="KW-1133">Transmembrane helix</keyword>
<feature type="domain" description="ABC transmembrane type-1" evidence="8">
    <location>
        <begin position="109"/>
        <end position="297"/>
    </location>
</feature>
<evidence type="ECO:0000313" key="10">
    <source>
        <dbReference type="Proteomes" id="UP000031843"/>
    </source>
</evidence>
<dbReference type="Gene3D" id="1.10.3720.10">
    <property type="entry name" value="MetI-like"/>
    <property type="match status" value="1"/>
</dbReference>
<evidence type="ECO:0000256" key="5">
    <source>
        <dbReference type="ARBA" id="ARBA00022989"/>
    </source>
</evidence>
<reference evidence="9 10" key="1">
    <citation type="journal article" date="2015" name="Genome Announc.">
        <title>Complete Genome Sequence of Cupriavidus basilensis 4G11, Isolated from the Oak Ridge Field Research Center Site.</title>
        <authorList>
            <person name="Ray J."/>
            <person name="Waters R.J."/>
            <person name="Skerker J.M."/>
            <person name="Kuehl J.V."/>
            <person name="Price M.N."/>
            <person name="Huang J."/>
            <person name="Chakraborty R."/>
            <person name="Arkin A.P."/>
            <person name="Deutschbauer A."/>
        </authorList>
    </citation>
    <scope>NUCLEOTIDE SEQUENCE [LARGE SCALE GENOMIC DNA]</scope>
    <source>
        <strain evidence="9">4G11</strain>
    </source>
</reference>
<evidence type="ECO:0000256" key="6">
    <source>
        <dbReference type="ARBA" id="ARBA00023136"/>
    </source>
</evidence>
<dbReference type="GO" id="GO:0005886">
    <property type="term" value="C:plasma membrane"/>
    <property type="evidence" value="ECO:0007669"/>
    <property type="project" value="UniProtKB-SubCell"/>
</dbReference>
<feature type="transmembrane region" description="Helical" evidence="7">
    <location>
        <begin position="111"/>
        <end position="137"/>
    </location>
</feature>
<keyword evidence="4 7" id="KW-0812">Transmembrane</keyword>
<dbReference type="AlphaFoldDB" id="A0A0C4YLW9"/>
<dbReference type="STRING" id="68895.RR42_s1972"/>
<sequence>MSTDFLSSSLPALRASGPARRPSLWRLALCNTSVRLGLGALILLALLAAGAPWLYTIDPTSMDPAAANLAPLTHGEFLSLSAAEPIQRWFLFGTDSLGRDVWSRVLYGTRVSLAVGGAVAVLSLCLGLAIGAFCGYFRRVDGLVMRVMDGMMAIPGTLFAIVLVALWRPSLMTVIFAITVPEIPRVARLVRSVVLTVREEPYVEAAIALDSTVPALMFRHILPNAIGPLIVQGTYVCAAAMLVEAGMSFLGIGLPPEIPTWGNIMAEGRSQFNSYPHTVLLPGLFLAASVLAVNMLGDGLRDTLDPKFSKRGR</sequence>
<keyword evidence="10" id="KW-1185">Reference proteome</keyword>
<dbReference type="InterPro" id="IPR050366">
    <property type="entry name" value="BP-dependent_transpt_permease"/>
</dbReference>
<organism evidence="9 10">
    <name type="scientific">Cupriavidus basilensis</name>
    <dbReference type="NCBI Taxonomy" id="68895"/>
    <lineage>
        <taxon>Bacteria</taxon>
        <taxon>Pseudomonadati</taxon>
        <taxon>Pseudomonadota</taxon>
        <taxon>Betaproteobacteria</taxon>
        <taxon>Burkholderiales</taxon>
        <taxon>Burkholderiaceae</taxon>
        <taxon>Cupriavidus</taxon>
    </lineage>
</organism>
<name>A0A0C4YLW9_9BURK</name>
<keyword evidence="3" id="KW-1003">Cell membrane</keyword>
<dbReference type="OrthoDB" id="9783218at2"/>